<accession>A0ACC6V1B4</accession>
<reference evidence="1" key="1">
    <citation type="submission" date="2024-07" db="EMBL/GenBank/DDBJ databases">
        <title>Metagenome and Metagenome-Assembled Genomes of Archaea from a hot spring from the geothermal field of Los Azufres, Mexico.</title>
        <authorList>
            <person name="Marin-Paredes R."/>
            <person name="Martinez-Romero E."/>
            <person name="Servin-Garciduenas L.E."/>
        </authorList>
    </citation>
    <scope>NUCLEOTIDE SEQUENCE</scope>
</reference>
<gene>
    <name evidence="1" type="ORF">TU35_004080</name>
</gene>
<proteinExistence type="predicted"/>
<evidence type="ECO:0000313" key="2">
    <source>
        <dbReference type="Proteomes" id="UP000033636"/>
    </source>
</evidence>
<sequence>MVNQKRLLRALGLDERALRIYSILIEQGPLTAREIAERADMPYTKVYEYLRSLQEWGLIEQDGSRPAKFSAKPPLEVYRGLASMASAFLKSLREQFEFLQSIYESKHGSASTTFIALIRGDKVLSLSEEIIRYSDGVVYVALSYPELMTTGILEAIRDESKRIEIKVLATKKLADYLDLPPRVEVRALEDMFGGGVLGNSAILVVKYSGGLLGIHGNEKYLLDIAKTYFNYLWDKAEPVGRAAR</sequence>
<evidence type="ECO:0000313" key="1">
    <source>
        <dbReference type="EMBL" id="MFB6490420.1"/>
    </source>
</evidence>
<organism evidence="1 2">
    <name type="scientific">Thermoproteus sp. AZ2</name>
    <dbReference type="NCBI Taxonomy" id="1609232"/>
    <lineage>
        <taxon>Archaea</taxon>
        <taxon>Thermoproteota</taxon>
        <taxon>Thermoprotei</taxon>
        <taxon>Thermoproteales</taxon>
        <taxon>Thermoproteaceae</taxon>
        <taxon>Thermoproteus</taxon>
    </lineage>
</organism>
<name>A0ACC6V1B4_9CREN</name>
<dbReference type="Proteomes" id="UP000033636">
    <property type="component" value="Unassembled WGS sequence"/>
</dbReference>
<comment type="caution">
    <text evidence="1">The sequence shown here is derived from an EMBL/GenBank/DDBJ whole genome shotgun (WGS) entry which is preliminary data.</text>
</comment>
<protein>
    <submittedName>
        <fullName evidence="1">TrmB family transcriptional regulator</fullName>
    </submittedName>
</protein>
<dbReference type="EMBL" id="JZWT02000008">
    <property type="protein sequence ID" value="MFB6490420.1"/>
    <property type="molecule type" value="Genomic_DNA"/>
</dbReference>